<dbReference type="EMBL" id="BTGU01000022">
    <property type="protein sequence ID" value="GMN46194.1"/>
    <property type="molecule type" value="Genomic_DNA"/>
</dbReference>
<organism evidence="1 2">
    <name type="scientific">Ficus carica</name>
    <name type="common">Common fig</name>
    <dbReference type="NCBI Taxonomy" id="3494"/>
    <lineage>
        <taxon>Eukaryota</taxon>
        <taxon>Viridiplantae</taxon>
        <taxon>Streptophyta</taxon>
        <taxon>Embryophyta</taxon>
        <taxon>Tracheophyta</taxon>
        <taxon>Spermatophyta</taxon>
        <taxon>Magnoliopsida</taxon>
        <taxon>eudicotyledons</taxon>
        <taxon>Gunneridae</taxon>
        <taxon>Pentapetalae</taxon>
        <taxon>rosids</taxon>
        <taxon>fabids</taxon>
        <taxon>Rosales</taxon>
        <taxon>Moraceae</taxon>
        <taxon>Ficeae</taxon>
        <taxon>Ficus</taxon>
    </lineage>
</organism>
<proteinExistence type="predicted"/>
<sequence>MATEVMISGEKSRDRDLVLIASEPKPFIVIGNGEGSPTILLAPYDCFSNSVFFGDSFFSDGWVVWKKQPRPWHMAVISKNESSRRWRRQQFGIRASRHCCRPRCHLRRQARRQRRRRIDDRHGDVEIAIGGGCNGSEAPDHDVVAVNVARREAQVACPSRKHDRPMTKIAFFDRDSYDLETTGPRLGVLRDDDDG</sequence>
<reference evidence="1" key="1">
    <citation type="submission" date="2023-07" db="EMBL/GenBank/DDBJ databases">
        <title>draft genome sequence of fig (Ficus carica).</title>
        <authorList>
            <person name="Takahashi T."/>
            <person name="Nishimura K."/>
        </authorList>
    </citation>
    <scope>NUCLEOTIDE SEQUENCE</scope>
</reference>
<dbReference type="AlphaFoldDB" id="A0AA88DIM5"/>
<gene>
    <name evidence="1" type="ORF">TIFTF001_015385</name>
</gene>
<protein>
    <submittedName>
        <fullName evidence="1">Uncharacterized protein</fullName>
    </submittedName>
</protein>
<dbReference type="Proteomes" id="UP001187192">
    <property type="component" value="Unassembled WGS sequence"/>
</dbReference>
<evidence type="ECO:0000313" key="2">
    <source>
        <dbReference type="Proteomes" id="UP001187192"/>
    </source>
</evidence>
<comment type="caution">
    <text evidence="1">The sequence shown here is derived from an EMBL/GenBank/DDBJ whole genome shotgun (WGS) entry which is preliminary data.</text>
</comment>
<name>A0AA88DIM5_FICCA</name>
<keyword evidence="2" id="KW-1185">Reference proteome</keyword>
<accession>A0AA88DIM5</accession>
<evidence type="ECO:0000313" key="1">
    <source>
        <dbReference type="EMBL" id="GMN46194.1"/>
    </source>
</evidence>